<feature type="region of interest" description="Disordered" evidence="1">
    <location>
        <begin position="345"/>
        <end position="458"/>
    </location>
</feature>
<feature type="compositionally biased region" description="Polar residues" evidence="1">
    <location>
        <begin position="418"/>
        <end position="431"/>
    </location>
</feature>
<sequence length="700" mass="78295">REEEEKEEEAEVQVAVAAVTMRRQSMPSDVTMASILEEKEEEKEKRDDREEEEEESMEIEDVEMRSVSNTPQRPAPRVGKRSSFEHPLTLDASPMAVVLARRSSGLRETMIRPKISMQSMQSGKERKSTDSVGSIQFEDISHQNISTGSGSSAYEDPTTPERTPRTDRLYRKSILARQQRQSQQHRLEMVEENSMHDEEEEEEEEDEIIPQRKVARFGREAVTPRSDTVSSSSTPAKLPRLSQKLQSSVDRLSQPRHRVEDHPCAKLHSPSRPQYAMTSPSPVRRYAVNITRNTTIGGYTPNQRIDTTMMEDTAGNAKSGMAPRIKMMPRRMRNVNPVLNLTDDIEDERRQNQTQAETISTQNETRAKATPITSPTTHTHNATSTTSHASNTSHAATAHNDMDDVFNDSHSDGGLPDANQSMQSTVGVSHNDTTDIFVRPMDPPTPTRVSGVRRSNAANGVRKSLLSDTTSDAGEDLDRLSRRASQISIVDEDADMGGAAHAARAASSSSSIGMPTTPKTPFRRFVNRDADLFSTDTPGIDRTFNNTTEEEEWVDNVDSRVWRGDVSTASDENEVESMEDSQIAIVEEDDYSNERVLAPRKLIQPTASPGVRRSTRTRIKPVRGWLGEKAEYEYSPTSGARRLVGVNEVVIKDKLFCKTGTADIQKAVEQKKKTERQRRIANQKRKGQKASMLSDGELSE</sequence>
<comment type="caution">
    <text evidence="2">The sequence shown here is derived from an EMBL/GenBank/DDBJ whole genome shotgun (WGS) entry which is preliminary data.</text>
</comment>
<proteinExistence type="predicted"/>
<feature type="region of interest" description="Disordered" evidence="1">
    <location>
        <begin position="109"/>
        <end position="209"/>
    </location>
</feature>
<feature type="compositionally biased region" description="Low complexity" evidence="1">
    <location>
        <begin position="373"/>
        <end position="399"/>
    </location>
</feature>
<evidence type="ECO:0000313" key="3">
    <source>
        <dbReference type="Proteomes" id="UP001432322"/>
    </source>
</evidence>
<dbReference type="EMBL" id="BTSY01000001">
    <property type="protein sequence ID" value="GMT10911.1"/>
    <property type="molecule type" value="Genomic_DNA"/>
</dbReference>
<feature type="compositionally biased region" description="Basic and acidic residues" evidence="1">
    <location>
        <begin position="185"/>
        <end position="196"/>
    </location>
</feature>
<dbReference type="AlphaFoldDB" id="A0AAV5UWL6"/>
<feature type="compositionally biased region" description="Acidic residues" evidence="1">
    <location>
        <begin position="49"/>
        <end position="61"/>
    </location>
</feature>
<evidence type="ECO:0000256" key="1">
    <source>
        <dbReference type="SAM" id="MobiDB-lite"/>
    </source>
</evidence>
<dbReference type="Proteomes" id="UP001432322">
    <property type="component" value="Unassembled WGS sequence"/>
</dbReference>
<feature type="region of interest" description="Disordered" evidence="1">
    <location>
        <begin position="500"/>
        <end position="521"/>
    </location>
</feature>
<feature type="region of interest" description="Disordered" evidence="1">
    <location>
        <begin position="22"/>
        <end position="87"/>
    </location>
</feature>
<feature type="compositionally biased region" description="Polar residues" evidence="1">
    <location>
        <begin position="352"/>
        <end position="364"/>
    </location>
</feature>
<feature type="non-terminal residue" evidence="2">
    <location>
        <position position="1"/>
    </location>
</feature>
<evidence type="ECO:0000313" key="2">
    <source>
        <dbReference type="EMBL" id="GMT10911.1"/>
    </source>
</evidence>
<dbReference type="PANTHER" id="PTHR48134:SF2">
    <property type="entry name" value="OS04G0609100 PROTEIN"/>
    <property type="match status" value="1"/>
</dbReference>
<feature type="compositionally biased region" description="Basic residues" evidence="1">
    <location>
        <begin position="673"/>
        <end position="688"/>
    </location>
</feature>
<accession>A0AAV5UWL6</accession>
<dbReference type="PANTHER" id="PTHR48134">
    <property type="entry name" value="GLYCOPROTEIN 96-92-RELATED-RELATED"/>
    <property type="match status" value="1"/>
</dbReference>
<feature type="compositionally biased region" description="Polar residues" evidence="1">
    <location>
        <begin position="225"/>
        <end position="235"/>
    </location>
</feature>
<feature type="compositionally biased region" description="Acidic residues" evidence="1">
    <location>
        <begin position="197"/>
        <end position="208"/>
    </location>
</feature>
<protein>
    <submittedName>
        <fullName evidence="2">Uncharacterized protein</fullName>
    </submittedName>
</protein>
<feature type="region of interest" description="Disordered" evidence="1">
    <location>
        <begin position="667"/>
        <end position="700"/>
    </location>
</feature>
<reference evidence="2" key="1">
    <citation type="submission" date="2023-10" db="EMBL/GenBank/DDBJ databases">
        <title>Genome assembly of Pristionchus species.</title>
        <authorList>
            <person name="Yoshida K."/>
            <person name="Sommer R.J."/>
        </authorList>
    </citation>
    <scope>NUCLEOTIDE SEQUENCE</scope>
    <source>
        <strain evidence="2">RS5133</strain>
    </source>
</reference>
<keyword evidence="3" id="KW-1185">Reference proteome</keyword>
<feature type="compositionally biased region" description="Low complexity" evidence="1">
    <location>
        <begin position="500"/>
        <end position="511"/>
    </location>
</feature>
<organism evidence="2 3">
    <name type="scientific">Pristionchus fissidentatus</name>
    <dbReference type="NCBI Taxonomy" id="1538716"/>
    <lineage>
        <taxon>Eukaryota</taxon>
        <taxon>Metazoa</taxon>
        <taxon>Ecdysozoa</taxon>
        <taxon>Nematoda</taxon>
        <taxon>Chromadorea</taxon>
        <taxon>Rhabditida</taxon>
        <taxon>Rhabditina</taxon>
        <taxon>Diplogasteromorpha</taxon>
        <taxon>Diplogasteroidea</taxon>
        <taxon>Neodiplogasteridae</taxon>
        <taxon>Pristionchus</taxon>
    </lineage>
</organism>
<name>A0AAV5UWL6_9BILA</name>
<feature type="compositionally biased region" description="Polar residues" evidence="1">
    <location>
        <begin position="142"/>
        <end position="152"/>
    </location>
</feature>
<feature type="region of interest" description="Disordered" evidence="1">
    <location>
        <begin position="221"/>
        <end position="258"/>
    </location>
</feature>
<gene>
    <name evidence="2" type="ORF">PFISCL1PPCAC_2208</name>
</gene>